<keyword evidence="3" id="KW-1185">Reference proteome</keyword>
<feature type="compositionally biased region" description="Polar residues" evidence="1">
    <location>
        <begin position="152"/>
        <end position="165"/>
    </location>
</feature>
<dbReference type="Gene3D" id="2.60.40.1120">
    <property type="entry name" value="Carboxypeptidase-like, regulatory domain"/>
    <property type="match status" value="1"/>
</dbReference>
<dbReference type="EMBL" id="CP036262">
    <property type="protein sequence ID" value="QDS96409.1"/>
    <property type="molecule type" value="Genomic_DNA"/>
</dbReference>
<protein>
    <recommendedName>
        <fullName evidence="4">Carboxypeptidase regulatory-like domain-containing protein</fullName>
    </recommendedName>
</protein>
<feature type="region of interest" description="Disordered" evidence="1">
    <location>
        <begin position="126"/>
        <end position="145"/>
    </location>
</feature>
<evidence type="ECO:0008006" key="4">
    <source>
        <dbReference type="Google" id="ProtNLM"/>
    </source>
</evidence>
<dbReference type="SUPFAM" id="SSF49478">
    <property type="entry name" value="Cna protein B-type domain"/>
    <property type="match status" value="1"/>
</dbReference>
<name>A0A517MNF3_9BACT</name>
<organism evidence="2 3">
    <name type="scientific">Roseimaritima multifibrata</name>
    <dbReference type="NCBI Taxonomy" id="1930274"/>
    <lineage>
        <taxon>Bacteria</taxon>
        <taxon>Pseudomonadati</taxon>
        <taxon>Planctomycetota</taxon>
        <taxon>Planctomycetia</taxon>
        <taxon>Pirellulales</taxon>
        <taxon>Pirellulaceae</taxon>
        <taxon>Roseimaritima</taxon>
    </lineage>
</organism>
<sequence>MRLFNRRTRQRYSATPLLLTAAIGLAALTQIGCGGPSRPTTYPVTGTITQDGKPVADATVSFVSLDSNQSSVGKTDASGNYQLTTFEANDGALPGQYKVRVFKFEPTEELANVETASDVGEDVMEEMPSNYADPAASSKSADPKNLLPAIYNSATRTPLETTVTEGENKADFTIEGK</sequence>
<evidence type="ECO:0000313" key="3">
    <source>
        <dbReference type="Proteomes" id="UP000320672"/>
    </source>
</evidence>
<dbReference type="AlphaFoldDB" id="A0A517MNF3"/>
<reference evidence="2 3" key="1">
    <citation type="submission" date="2019-02" db="EMBL/GenBank/DDBJ databases">
        <title>Deep-cultivation of Planctomycetes and their phenomic and genomic characterization uncovers novel biology.</title>
        <authorList>
            <person name="Wiegand S."/>
            <person name="Jogler M."/>
            <person name="Boedeker C."/>
            <person name="Pinto D."/>
            <person name="Vollmers J."/>
            <person name="Rivas-Marin E."/>
            <person name="Kohn T."/>
            <person name="Peeters S.H."/>
            <person name="Heuer A."/>
            <person name="Rast P."/>
            <person name="Oberbeckmann S."/>
            <person name="Bunk B."/>
            <person name="Jeske O."/>
            <person name="Meyerdierks A."/>
            <person name="Storesund J.E."/>
            <person name="Kallscheuer N."/>
            <person name="Luecker S."/>
            <person name="Lage O.M."/>
            <person name="Pohl T."/>
            <person name="Merkel B.J."/>
            <person name="Hornburger P."/>
            <person name="Mueller R.-W."/>
            <person name="Bruemmer F."/>
            <person name="Labrenz M."/>
            <person name="Spormann A.M."/>
            <person name="Op den Camp H."/>
            <person name="Overmann J."/>
            <person name="Amann R."/>
            <person name="Jetten M.S.M."/>
            <person name="Mascher T."/>
            <person name="Medema M.H."/>
            <person name="Devos D.P."/>
            <person name="Kaster A.-K."/>
            <person name="Ovreas L."/>
            <person name="Rohde M."/>
            <person name="Galperin M.Y."/>
            <person name="Jogler C."/>
        </authorList>
    </citation>
    <scope>NUCLEOTIDE SEQUENCE [LARGE SCALE GENOMIC DNA]</scope>
    <source>
        <strain evidence="2 3">FF011L</strain>
    </source>
</reference>
<feature type="compositionally biased region" description="Low complexity" evidence="1">
    <location>
        <begin position="132"/>
        <end position="144"/>
    </location>
</feature>
<feature type="region of interest" description="Disordered" evidence="1">
    <location>
        <begin position="152"/>
        <end position="177"/>
    </location>
</feature>
<proteinExistence type="predicted"/>
<gene>
    <name evidence="2" type="ORF">FF011L_52190</name>
</gene>
<evidence type="ECO:0000256" key="1">
    <source>
        <dbReference type="SAM" id="MobiDB-lite"/>
    </source>
</evidence>
<dbReference type="Proteomes" id="UP000320672">
    <property type="component" value="Chromosome"/>
</dbReference>
<accession>A0A517MNF3</accession>
<feature type="compositionally biased region" description="Basic and acidic residues" evidence="1">
    <location>
        <begin position="166"/>
        <end position="177"/>
    </location>
</feature>
<dbReference type="KEGG" id="rml:FF011L_52190"/>
<evidence type="ECO:0000313" key="2">
    <source>
        <dbReference type="EMBL" id="QDS96409.1"/>
    </source>
</evidence>